<sequence length="95" mass="11044">MKTLKRFFHWLEWYMPLDEDARCTYLGGPLFHGQLIWGDFCAGAIWSLDPITNETERLIGQVHPLLTQIFIHDNRLIIAAGKEDGYGLYEITTYP</sequence>
<dbReference type="EMBL" id="LAZR01000401">
    <property type="protein sequence ID" value="KKN70534.1"/>
    <property type="molecule type" value="Genomic_DNA"/>
</dbReference>
<dbReference type="AlphaFoldDB" id="A0A0F9SUH9"/>
<reference evidence="1" key="1">
    <citation type="journal article" date="2015" name="Nature">
        <title>Complex archaea that bridge the gap between prokaryotes and eukaryotes.</title>
        <authorList>
            <person name="Spang A."/>
            <person name="Saw J.H."/>
            <person name="Jorgensen S.L."/>
            <person name="Zaremba-Niedzwiedzka K."/>
            <person name="Martijn J."/>
            <person name="Lind A.E."/>
            <person name="van Eijk R."/>
            <person name="Schleper C."/>
            <person name="Guy L."/>
            <person name="Ettema T.J."/>
        </authorList>
    </citation>
    <scope>NUCLEOTIDE SEQUENCE</scope>
</reference>
<gene>
    <name evidence="1" type="ORF">LCGC14_0429650</name>
</gene>
<comment type="caution">
    <text evidence="1">The sequence shown here is derived from an EMBL/GenBank/DDBJ whole genome shotgun (WGS) entry which is preliminary data.</text>
</comment>
<evidence type="ECO:0000313" key="1">
    <source>
        <dbReference type="EMBL" id="KKN70534.1"/>
    </source>
</evidence>
<proteinExistence type="predicted"/>
<name>A0A0F9SUH9_9ZZZZ</name>
<organism evidence="1">
    <name type="scientific">marine sediment metagenome</name>
    <dbReference type="NCBI Taxonomy" id="412755"/>
    <lineage>
        <taxon>unclassified sequences</taxon>
        <taxon>metagenomes</taxon>
        <taxon>ecological metagenomes</taxon>
    </lineage>
</organism>
<accession>A0A0F9SUH9</accession>
<protein>
    <submittedName>
        <fullName evidence="1">Uncharacterized protein</fullName>
    </submittedName>
</protein>